<sequence>MNNIQLTPSPASKPTIVVVVFFLSFFLWKLIDFFKTHHYDGSSSPGLRVSGSGRFNVDSSSRKKRNRLLIHFDMISTVSCARMSSSSSKLQSKICTNTGPM</sequence>
<dbReference type="InParanoid" id="A0A2P5BIV2"/>
<evidence type="ECO:0000256" key="1">
    <source>
        <dbReference type="SAM" id="Phobius"/>
    </source>
</evidence>
<dbReference type="AlphaFoldDB" id="A0A2P5BIV2"/>
<gene>
    <name evidence="2" type="ORF">TorRG33x02_319470</name>
</gene>
<reference evidence="3" key="1">
    <citation type="submission" date="2016-06" db="EMBL/GenBank/DDBJ databases">
        <title>Parallel loss of symbiosis genes in relatives of nitrogen-fixing non-legume Parasponia.</title>
        <authorList>
            <person name="Van Velzen R."/>
            <person name="Holmer R."/>
            <person name="Bu F."/>
            <person name="Rutten L."/>
            <person name="Van Zeijl A."/>
            <person name="Liu W."/>
            <person name="Santuari L."/>
            <person name="Cao Q."/>
            <person name="Sharma T."/>
            <person name="Shen D."/>
            <person name="Roswanjaya Y."/>
            <person name="Wardhani T."/>
            <person name="Kalhor M.S."/>
            <person name="Jansen J."/>
            <person name="Van den Hoogen J."/>
            <person name="Gungor B."/>
            <person name="Hartog M."/>
            <person name="Hontelez J."/>
            <person name="Verver J."/>
            <person name="Yang W.-C."/>
            <person name="Schijlen E."/>
            <person name="Repin R."/>
            <person name="Schilthuizen M."/>
            <person name="Schranz E."/>
            <person name="Heidstra R."/>
            <person name="Miyata K."/>
            <person name="Fedorova E."/>
            <person name="Kohlen W."/>
            <person name="Bisseling T."/>
            <person name="Smit S."/>
            <person name="Geurts R."/>
        </authorList>
    </citation>
    <scope>NUCLEOTIDE SEQUENCE [LARGE SCALE GENOMIC DNA]</scope>
    <source>
        <strain evidence="3">cv. RG33-2</strain>
    </source>
</reference>
<accession>A0A2P5BIV2</accession>
<feature type="transmembrane region" description="Helical" evidence="1">
    <location>
        <begin position="12"/>
        <end position="31"/>
    </location>
</feature>
<name>A0A2P5BIV2_TREOI</name>
<evidence type="ECO:0000313" key="2">
    <source>
        <dbReference type="EMBL" id="PON48724.1"/>
    </source>
</evidence>
<keyword evidence="3" id="KW-1185">Reference proteome</keyword>
<dbReference type="EMBL" id="JXTC01000512">
    <property type="protein sequence ID" value="PON48724.1"/>
    <property type="molecule type" value="Genomic_DNA"/>
</dbReference>
<evidence type="ECO:0000313" key="3">
    <source>
        <dbReference type="Proteomes" id="UP000237000"/>
    </source>
</evidence>
<keyword evidence="1" id="KW-0472">Membrane</keyword>
<dbReference type="Proteomes" id="UP000237000">
    <property type="component" value="Unassembled WGS sequence"/>
</dbReference>
<keyword evidence="1" id="KW-0812">Transmembrane</keyword>
<evidence type="ECO:0008006" key="4">
    <source>
        <dbReference type="Google" id="ProtNLM"/>
    </source>
</evidence>
<proteinExistence type="predicted"/>
<organism evidence="2 3">
    <name type="scientific">Trema orientale</name>
    <name type="common">Charcoal tree</name>
    <name type="synonym">Celtis orientalis</name>
    <dbReference type="NCBI Taxonomy" id="63057"/>
    <lineage>
        <taxon>Eukaryota</taxon>
        <taxon>Viridiplantae</taxon>
        <taxon>Streptophyta</taxon>
        <taxon>Embryophyta</taxon>
        <taxon>Tracheophyta</taxon>
        <taxon>Spermatophyta</taxon>
        <taxon>Magnoliopsida</taxon>
        <taxon>eudicotyledons</taxon>
        <taxon>Gunneridae</taxon>
        <taxon>Pentapetalae</taxon>
        <taxon>rosids</taxon>
        <taxon>fabids</taxon>
        <taxon>Rosales</taxon>
        <taxon>Cannabaceae</taxon>
        <taxon>Trema</taxon>
    </lineage>
</organism>
<keyword evidence="1" id="KW-1133">Transmembrane helix</keyword>
<protein>
    <recommendedName>
        <fullName evidence="4">Transmembrane protein</fullName>
    </recommendedName>
</protein>
<comment type="caution">
    <text evidence="2">The sequence shown here is derived from an EMBL/GenBank/DDBJ whole genome shotgun (WGS) entry which is preliminary data.</text>
</comment>